<evidence type="ECO:0000313" key="3">
    <source>
        <dbReference type="EMBL" id="MDV2478584.1"/>
    </source>
</evidence>
<evidence type="ECO:0000256" key="1">
    <source>
        <dbReference type="SAM" id="Phobius"/>
    </source>
</evidence>
<evidence type="ECO:0000313" key="4">
    <source>
        <dbReference type="Proteomes" id="UP001275440"/>
    </source>
</evidence>
<feature type="transmembrane region" description="Helical" evidence="1">
    <location>
        <begin position="71"/>
        <end position="93"/>
    </location>
</feature>
<comment type="caution">
    <text evidence="2">The sequence shown here is derived from an EMBL/GenBank/DDBJ whole genome shotgun (WGS) entry which is preliminary data.</text>
</comment>
<dbReference type="Proteomes" id="UP001275440">
    <property type="component" value="Unassembled WGS sequence"/>
</dbReference>
<evidence type="ECO:0000313" key="2">
    <source>
        <dbReference type="EMBL" id="MDV2474207.1"/>
    </source>
</evidence>
<keyword evidence="1" id="KW-0812">Transmembrane</keyword>
<dbReference type="EMBL" id="WBMO01000005">
    <property type="protein sequence ID" value="MDV2478584.1"/>
    <property type="molecule type" value="Genomic_DNA"/>
</dbReference>
<accession>A0ABU3WJP4</accession>
<organism evidence="2 4">
    <name type="scientific">Rhodococcus zopfii</name>
    <dbReference type="NCBI Taxonomy" id="43772"/>
    <lineage>
        <taxon>Bacteria</taxon>
        <taxon>Bacillati</taxon>
        <taxon>Actinomycetota</taxon>
        <taxon>Actinomycetes</taxon>
        <taxon>Mycobacteriales</taxon>
        <taxon>Nocardiaceae</taxon>
        <taxon>Rhodococcus</taxon>
    </lineage>
</organism>
<keyword evidence="1" id="KW-1133">Transmembrane helix</keyword>
<keyword evidence="1" id="KW-0472">Membrane</keyword>
<proteinExistence type="predicted"/>
<reference evidence="2 4" key="1">
    <citation type="submission" date="2019-10" db="EMBL/GenBank/DDBJ databases">
        <title>Draft Genome Assembly of Rhodococcus zopfii DSM44189.</title>
        <authorList>
            <person name="Sutton J.M."/>
            <person name="Akob D.M."/>
            <person name="Bushman T.J."/>
        </authorList>
    </citation>
    <scope>NUCLEOTIDE SEQUENCE [LARGE SCALE GENOMIC DNA]</scope>
    <source>
        <strain evidence="2 4">DSM 44189</strain>
    </source>
</reference>
<dbReference type="EMBL" id="WBMO01000001">
    <property type="protein sequence ID" value="MDV2474207.1"/>
    <property type="molecule type" value="Genomic_DNA"/>
</dbReference>
<keyword evidence="4" id="KW-1185">Reference proteome</keyword>
<sequence>MSDILSRKLTGHELEAVAAMRAITFNETRTANPELADVVTADGIDDDSDAIEVDRGVIVTAGSPKRDVFEIVAALLLWLFIAGAVFGAVIQAVGK</sequence>
<name>A0ABU3WJP4_9NOCA</name>
<protein>
    <submittedName>
        <fullName evidence="2">Uncharacterized protein</fullName>
    </submittedName>
</protein>
<gene>
    <name evidence="2" type="ORF">F8M49_00175</name>
    <name evidence="3" type="ORF">F8M49_29940</name>
</gene>